<evidence type="ECO:0000313" key="2">
    <source>
        <dbReference type="Proteomes" id="UP001054945"/>
    </source>
</evidence>
<sequence length="100" mass="11358">MVCLTIEPKKTNRMHLFDLETLPKASRVGLGQKMDEVEKRVQQQLTRFPPLATGLEEPAPSVTYHLDARFPKGCVTPLLYRAPLQRNECLPLGKLCQRSL</sequence>
<gene>
    <name evidence="1" type="ORF">CEXT_477011</name>
</gene>
<protein>
    <submittedName>
        <fullName evidence="1">Uncharacterized protein</fullName>
    </submittedName>
</protein>
<dbReference type="Proteomes" id="UP001054945">
    <property type="component" value="Unassembled WGS sequence"/>
</dbReference>
<dbReference type="EMBL" id="BPLR01001039">
    <property type="protein sequence ID" value="GIY99371.1"/>
    <property type="molecule type" value="Genomic_DNA"/>
</dbReference>
<organism evidence="1 2">
    <name type="scientific">Caerostris extrusa</name>
    <name type="common">Bark spider</name>
    <name type="synonym">Caerostris bankana</name>
    <dbReference type="NCBI Taxonomy" id="172846"/>
    <lineage>
        <taxon>Eukaryota</taxon>
        <taxon>Metazoa</taxon>
        <taxon>Ecdysozoa</taxon>
        <taxon>Arthropoda</taxon>
        <taxon>Chelicerata</taxon>
        <taxon>Arachnida</taxon>
        <taxon>Araneae</taxon>
        <taxon>Araneomorphae</taxon>
        <taxon>Entelegynae</taxon>
        <taxon>Araneoidea</taxon>
        <taxon>Araneidae</taxon>
        <taxon>Caerostris</taxon>
    </lineage>
</organism>
<comment type="caution">
    <text evidence="1">The sequence shown here is derived from an EMBL/GenBank/DDBJ whole genome shotgun (WGS) entry which is preliminary data.</text>
</comment>
<dbReference type="AlphaFoldDB" id="A0AAV4XWD3"/>
<keyword evidence="2" id="KW-1185">Reference proteome</keyword>
<reference evidence="1 2" key="1">
    <citation type="submission" date="2021-06" db="EMBL/GenBank/DDBJ databases">
        <title>Caerostris extrusa draft genome.</title>
        <authorList>
            <person name="Kono N."/>
            <person name="Arakawa K."/>
        </authorList>
    </citation>
    <scope>NUCLEOTIDE SEQUENCE [LARGE SCALE GENOMIC DNA]</scope>
</reference>
<name>A0AAV4XWD3_CAEEX</name>
<evidence type="ECO:0000313" key="1">
    <source>
        <dbReference type="EMBL" id="GIY99371.1"/>
    </source>
</evidence>
<proteinExistence type="predicted"/>
<accession>A0AAV4XWD3</accession>